<protein>
    <recommendedName>
        <fullName evidence="8">Putative NAD(P)H nitroreductase</fullName>
        <ecNumber evidence="8">1.-.-.-</ecNumber>
    </recommendedName>
</protein>
<dbReference type="Proteomes" id="UP000737171">
    <property type="component" value="Unassembled WGS sequence"/>
</dbReference>
<dbReference type="PANTHER" id="PTHR43821">
    <property type="entry name" value="NAD(P)H NITROREDUCTASE YDJA-RELATED"/>
    <property type="match status" value="1"/>
</dbReference>
<dbReference type="InterPro" id="IPR052530">
    <property type="entry name" value="NAD(P)H_nitroreductase"/>
</dbReference>
<accession>A0ABX2EQ73</accession>
<dbReference type="Pfam" id="PF00881">
    <property type="entry name" value="Nitroreductase"/>
    <property type="match status" value="1"/>
</dbReference>
<gene>
    <name evidence="10" type="ORF">HLB44_27965</name>
</gene>
<comment type="caution">
    <text evidence="10">The sequence shown here is derived from an EMBL/GenBank/DDBJ whole genome shotgun (WGS) entry which is preliminary data.</text>
</comment>
<keyword evidence="3 8" id="KW-0285">Flavoprotein</keyword>
<evidence type="ECO:0000256" key="4">
    <source>
        <dbReference type="ARBA" id="ARBA00022643"/>
    </source>
</evidence>
<sequence length="189" mass="19801">MLDLLRTRQSVGIKHLAEPGPDDAQLAAMAEAALRAPDHAGLVPFRFAVVRGTARERLAALFQQSALDAGKDAAGAALDAERARRAPVTVAVIARLDPGHPQVPVHEQWACLGGALTNLLNAASALGFGGKMLSGAKVRHPAIQAAFCRPGEQLVGWVALGTPVGSPQRTLDKPRAADVIGDWPELPRP</sequence>
<evidence type="ECO:0000256" key="8">
    <source>
        <dbReference type="PIRNR" id="PIRNR000232"/>
    </source>
</evidence>
<keyword evidence="5 8" id="KW-0521">NADP</keyword>
<dbReference type="InterPro" id="IPR026021">
    <property type="entry name" value="YdjA-like"/>
</dbReference>
<evidence type="ECO:0000313" key="10">
    <source>
        <dbReference type="EMBL" id="NRF70847.1"/>
    </source>
</evidence>
<keyword evidence="7 8" id="KW-0520">NAD</keyword>
<evidence type="ECO:0000256" key="6">
    <source>
        <dbReference type="ARBA" id="ARBA00023002"/>
    </source>
</evidence>
<dbReference type="Gene3D" id="3.40.109.10">
    <property type="entry name" value="NADH Oxidase"/>
    <property type="match status" value="1"/>
</dbReference>
<dbReference type="PIRSF" id="PIRSF000232">
    <property type="entry name" value="YdjA"/>
    <property type="match status" value="1"/>
</dbReference>
<dbReference type="InterPro" id="IPR000415">
    <property type="entry name" value="Nitroreductase-like"/>
</dbReference>
<keyword evidence="11" id="KW-1185">Reference proteome</keyword>
<dbReference type="SUPFAM" id="SSF55469">
    <property type="entry name" value="FMN-dependent nitroreductase-like"/>
    <property type="match status" value="1"/>
</dbReference>
<evidence type="ECO:0000313" key="11">
    <source>
        <dbReference type="Proteomes" id="UP000737171"/>
    </source>
</evidence>
<proteinExistence type="inferred from homology"/>
<name>A0ABX2EQ73_9BURK</name>
<dbReference type="EMBL" id="JABRWJ010000009">
    <property type="protein sequence ID" value="NRF70847.1"/>
    <property type="molecule type" value="Genomic_DNA"/>
</dbReference>
<evidence type="ECO:0000256" key="7">
    <source>
        <dbReference type="ARBA" id="ARBA00023027"/>
    </source>
</evidence>
<comment type="cofactor">
    <cofactor evidence="1 8">
        <name>FMN</name>
        <dbReference type="ChEBI" id="CHEBI:58210"/>
    </cofactor>
</comment>
<evidence type="ECO:0000259" key="9">
    <source>
        <dbReference type="Pfam" id="PF00881"/>
    </source>
</evidence>
<keyword evidence="6 8" id="KW-0560">Oxidoreductase</keyword>
<organism evidence="10 11">
    <name type="scientific">Pseudaquabacterium terrae</name>
    <dbReference type="NCBI Taxonomy" id="2732868"/>
    <lineage>
        <taxon>Bacteria</taxon>
        <taxon>Pseudomonadati</taxon>
        <taxon>Pseudomonadota</taxon>
        <taxon>Betaproteobacteria</taxon>
        <taxon>Burkholderiales</taxon>
        <taxon>Sphaerotilaceae</taxon>
        <taxon>Pseudaquabacterium</taxon>
    </lineage>
</organism>
<dbReference type="InterPro" id="IPR029479">
    <property type="entry name" value="Nitroreductase"/>
</dbReference>
<keyword evidence="4 8" id="KW-0288">FMN</keyword>
<evidence type="ECO:0000256" key="2">
    <source>
        <dbReference type="ARBA" id="ARBA00007118"/>
    </source>
</evidence>
<dbReference type="PANTHER" id="PTHR43821:SF1">
    <property type="entry name" value="NAD(P)H NITROREDUCTASE YDJA-RELATED"/>
    <property type="match status" value="1"/>
</dbReference>
<comment type="similarity">
    <text evidence="2 8">Belongs to the nitroreductase family.</text>
</comment>
<feature type="domain" description="Nitroreductase" evidence="9">
    <location>
        <begin position="6"/>
        <end position="161"/>
    </location>
</feature>
<evidence type="ECO:0000256" key="5">
    <source>
        <dbReference type="ARBA" id="ARBA00022857"/>
    </source>
</evidence>
<evidence type="ECO:0000256" key="3">
    <source>
        <dbReference type="ARBA" id="ARBA00022630"/>
    </source>
</evidence>
<dbReference type="EC" id="1.-.-.-" evidence="8"/>
<reference evidence="10 11" key="1">
    <citation type="submission" date="2020-05" db="EMBL/GenBank/DDBJ databases">
        <title>Aquincola sp. isolate from soil.</title>
        <authorList>
            <person name="Han J."/>
            <person name="Kim D.-U."/>
        </authorList>
    </citation>
    <scope>NUCLEOTIDE SEQUENCE [LARGE SCALE GENOMIC DNA]</scope>
    <source>
        <strain evidence="10 11">S2</strain>
    </source>
</reference>
<evidence type="ECO:0000256" key="1">
    <source>
        <dbReference type="ARBA" id="ARBA00001917"/>
    </source>
</evidence>